<reference evidence="2" key="5">
    <citation type="journal article" date="2021" name="G3 (Bethesda)">
        <title>Aegilops tauschii genome assembly Aet v5.0 features greater sequence contiguity and improved annotation.</title>
        <authorList>
            <person name="Wang L."/>
            <person name="Zhu T."/>
            <person name="Rodriguez J.C."/>
            <person name="Deal K.R."/>
            <person name="Dubcovsky J."/>
            <person name="McGuire P.E."/>
            <person name="Lux T."/>
            <person name="Spannagl M."/>
            <person name="Mayer K.F.X."/>
            <person name="Baldrich P."/>
            <person name="Meyers B.C."/>
            <person name="Huo N."/>
            <person name="Gu Y.Q."/>
            <person name="Zhou H."/>
            <person name="Devos K.M."/>
            <person name="Bennetzen J.L."/>
            <person name="Unver T."/>
            <person name="Budak H."/>
            <person name="Gulick P.J."/>
            <person name="Galiba G."/>
            <person name="Kalapos B."/>
            <person name="Nelson D.R."/>
            <person name="Li P."/>
            <person name="You F.M."/>
            <person name="Luo M.C."/>
            <person name="Dvorak J."/>
        </authorList>
    </citation>
    <scope>NUCLEOTIDE SEQUENCE [LARGE SCALE GENOMIC DNA]</scope>
    <source>
        <strain evidence="2">cv. AL8/78</strain>
    </source>
</reference>
<evidence type="ECO:0000313" key="2">
    <source>
        <dbReference type="EnsemblPlants" id="AET2Gv20171400.3"/>
    </source>
</evidence>
<reference evidence="3" key="1">
    <citation type="journal article" date="2014" name="Science">
        <title>Ancient hybridizations among the ancestral genomes of bread wheat.</title>
        <authorList>
            <consortium name="International Wheat Genome Sequencing Consortium,"/>
            <person name="Marcussen T."/>
            <person name="Sandve S.R."/>
            <person name="Heier L."/>
            <person name="Spannagl M."/>
            <person name="Pfeifer M."/>
            <person name="Jakobsen K.S."/>
            <person name="Wulff B.B."/>
            <person name="Steuernagel B."/>
            <person name="Mayer K.F."/>
            <person name="Olsen O.A."/>
        </authorList>
    </citation>
    <scope>NUCLEOTIDE SEQUENCE [LARGE SCALE GENOMIC DNA]</scope>
    <source>
        <strain evidence="3">cv. AL8/78</strain>
    </source>
</reference>
<sequence length="159" mass="17767">SPWHTLLARSPLSFHAPPPLSLPLPDLDRRRRLPPMGSHRIHLPPMGSHRIALPPSTPPHHLPPSTHTGRFTLSRTLSRSRSAAVSPTSRGPSIPPIPSDPEAAGQGLRRRGLRLLRVEPRGAAHARRRLHRMPWQTRLASRWTAPAHRQQHHPPSPSH</sequence>
<evidence type="ECO:0000313" key="3">
    <source>
        <dbReference type="Proteomes" id="UP000015105"/>
    </source>
</evidence>
<reference evidence="3" key="2">
    <citation type="journal article" date="2017" name="Nat. Plants">
        <title>The Aegilops tauschii genome reveals multiple impacts of transposons.</title>
        <authorList>
            <person name="Zhao G."/>
            <person name="Zou C."/>
            <person name="Li K."/>
            <person name="Wang K."/>
            <person name="Li T."/>
            <person name="Gao L."/>
            <person name="Zhang X."/>
            <person name="Wang H."/>
            <person name="Yang Z."/>
            <person name="Liu X."/>
            <person name="Jiang W."/>
            <person name="Mao L."/>
            <person name="Kong X."/>
            <person name="Jiao Y."/>
            <person name="Jia J."/>
        </authorList>
    </citation>
    <scope>NUCLEOTIDE SEQUENCE [LARGE SCALE GENOMIC DNA]</scope>
    <source>
        <strain evidence="3">cv. AL8/78</strain>
    </source>
</reference>
<evidence type="ECO:0000256" key="1">
    <source>
        <dbReference type="SAM" id="MobiDB-lite"/>
    </source>
</evidence>
<accession>A0A453AKF8</accession>
<dbReference type="AlphaFoldDB" id="A0A453AKF8"/>
<protein>
    <submittedName>
        <fullName evidence="2">Uncharacterized protein</fullName>
    </submittedName>
</protein>
<feature type="region of interest" description="Disordered" evidence="1">
    <location>
        <begin position="1"/>
        <end position="111"/>
    </location>
</feature>
<reference evidence="2" key="4">
    <citation type="submission" date="2019-03" db="UniProtKB">
        <authorList>
            <consortium name="EnsemblPlants"/>
        </authorList>
    </citation>
    <scope>IDENTIFICATION</scope>
</reference>
<feature type="compositionally biased region" description="Low complexity" evidence="1">
    <location>
        <begin position="63"/>
        <end position="82"/>
    </location>
</feature>
<dbReference type="Gramene" id="AET2Gv20171400.3">
    <property type="protein sequence ID" value="AET2Gv20171400.3"/>
    <property type="gene ID" value="AET2Gv20171400"/>
</dbReference>
<keyword evidence="3" id="KW-1185">Reference proteome</keyword>
<name>A0A453AKF8_AEGTS</name>
<dbReference type="Proteomes" id="UP000015105">
    <property type="component" value="Chromosome 2D"/>
</dbReference>
<organism evidence="2 3">
    <name type="scientific">Aegilops tauschii subsp. strangulata</name>
    <name type="common">Goatgrass</name>
    <dbReference type="NCBI Taxonomy" id="200361"/>
    <lineage>
        <taxon>Eukaryota</taxon>
        <taxon>Viridiplantae</taxon>
        <taxon>Streptophyta</taxon>
        <taxon>Embryophyta</taxon>
        <taxon>Tracheophyta</taxon>
        <taxon>Spermatophyta</taxon>
        <taxon>Magnoliopsida</taxon>
        <taxon>Liliopsida</taxon>
        <taxon>Poales</taxon>
        <taxon>Poaceae</taxon>
        <taxon>BOP clade</taxon>
        <taxon>Pooideae</taxon>
        <taxon>Triticodae</taxon>
        <taxon>Triticeae</taxon>
        <taxon>Triticinae</taxon>
        <taxon>Aegilops</taxon>
    </lineage>
</organism>
<dbReference type="EnsemblPlants" id="AET2Gv20171400.3">
    <property type="protein sequence ID" value="AET2Gv20171400.3"/>
    <property type="gene ID" value="AET2Gv20171400"/>
</dbReference>
<feature type="region of interest" description="Disordered" evidence="1">
    <location>
        <begin position="140"/>
        <end position="159"/>
    </location>
</feature>
<reference evidence="2" key="3">
    <citation type="journal article" date="2017" name="Nature">
        <title>Genome sequence of the progenitor of the wheat D genome Aegilops tauschii.</title>
        <authorList>
            <person name="Luo M.C."/>
            <person name="Gu Y.Q."/>
            <person name="Puiu D."/>
            <person name="Wang H."/>
            <person name="Twardziok S.O."/>
            <person name="Deal K.R."/>
            <person name="Huo N."/>
            <person name="Zhu T."/>
            <person name="Wang L."/>
            <person name="Wang Y."/>
            <person name="McGuire P.E."/>
            <person name="Liu S."/>
            <person name="Long H."/>
            <person name="Ramasamy R.K."/>
            <person name="Rodriguez J.C."/>
            <person name="Van S.L."/>
            <person name="Yuan L."/>
            <person name="Wang Z."/>
            <person name="Xia Z."/>
            <person name="Xiao L."/>
            <person name="Anderson O.D."/>
            <person name="Ouyang S."/>
            <person name="Liang Y."/>
            <person name="Zimin A.V."/>
            <person name="Pertea G."/>
            <person name="Qi P."/>
            <person name="Bennetzen J.L."/>
            <person name="Dai X."/>
            <person name="Dawson M.W."/>
            <person name="Muller H.G."/>
            <person name="Kugler K."/>
            <person name="Rivarola-Duarte L."/>
            <person name="Spannagl M."/>
            <person name="Mayer K.F.X."/>
            <person name="Lu F.H."/>
            <person name="Bevan M.W."/>
            <person name="Leroy P."/>
            <person name="Li P."/>
            <person name="You F.M."/>
            <person name="Sun Q."/>
            <person name="Liu Z."/>
            <person name="Lyons E."/>
            <person name="Wicker T."/>
            <person name="Salzberg S.L."/>
            <person name="Devos K.M."/>
            <person name="Dvorak J."/>
        </authorList>
    </citation>
    <scope>NUCLEOTIDE SEQUENCE [LARGE SCALE GENOMIC DNA]</scope>
    <source>
        <strain evidence="2">cv. AL8/78</strain>
    </source>
</reference>
<proteinExistence type="predicted"/>